<reference evidence="14 15" key="1">
    <citation type="submission" date="2015-11" db="EMBL/GenBank/DDBJ databases">
        <title>Genomic analysis of 38 Legionella species identifies large and diverse effector repertoires.</title>
        <authorList>
            <person name="Burstein D."/>
            <person name="Amaro F."/>
            <person name="Zusman T."/>
            <person name="Lifshitz Z."/>
            <person name="Cohen O."/>
            <person name="Gilbert J.A."/>
            <person name="Pupko T."/>
            <person name="Shuman H.A."/>
            <person name="Segal G."/>
        </authorList>
    </citation>
    <scope>NUCLEOTIDE SEQUENCE [LARGE SCALE GENOMIC DNA]</scope>
    <source>
        <strain evidence="14 15">ATCC 49506</strain>
    </source>
</reference>
<evidence type="ECO:0000313" key="15">
    <source>
        <dbReference type="Proteomes" id="UP000054725"/>
    </source>
</evidence>
<keyword evidence="4" id="KW-0874">Quinone</keyword>
<keyword evidence="9" id="KW-0676">Redox-active center</keyword>
<feature type="transmembrane region" description="Helical" evidence="10">
    <location>
        <begin position="410"/>
        <end position="430"/>
    </location>
</feature>
<feature type="transmembrane region" description="Helical" evidence="10">
    <location>
        <begin position="743"/>
        <end position="760"/>
    </location>
</feature>
<keyword evidence="5 10" id="KW-1133">Transmembrane helix</keyword>
<proteinExistence type="inferred from homology"/>
<evidence type="ECO:0000259" key="11">
    <source>
        <dbReference type="Pfam" id="PF01370"/>
    </source>
</evidence>
<protein>
    <submittedName>
        <fullName evidence="14">GDP-L-fucose synthase</fullName>
        <ecNumber evidence="14">1.1.1.271</ecNumber>
    </submittedName>
</protein>
<evidence type="ECO:0000313" key="14">
    <source>
        <dbReference type="EMBL" id="KTD33217.1"/>
    </source>
</evidence>
<dbReference type="SUPFAM" id="SSF51735">
    <property type="entry name" value="NAD(P)-binding Rossmann-fold domains"/>
    <property type="match status" value="1"/>
</dbReference>
<dbReference type="InterPro" id="IPR005530">
    <property type="entry name" value="SPW"/>
</dbReference>
<feature type="domain" description="Vitamin K epoxide reductase" evidence="13">
    <location>
        <begin position="513"/>
        <end position="647"/>
    </location>
</feature>
<evidence type="ECO:0000256" key="1">
    <source>
        <dbReference type="ARBA" id="ARBA00004141"/>
    </source>
</evidence>
<dbReference type="OrthoDB" id="9814124at2"/>
<dbReference type="RefSeq" id="WP_058505828.1">
    <property type="nucleotide sequence ID" value="NZ_CAAAIF010000003.1"/>
</dbReference>
<gene>
    <name evidence="14" type="primary">fcl_2</name>
    <name evidence="14" type="ORF">Lnau_2865</name>
</gene>
<dbReference type="PANTHER" id="PTHR43245">
    <property type="entry name" value="BIFUNCTIONAL POLYMYXIN RESISTANCE PROTEIN ARNA"/>
    <property type="match status" value="1"/>
</dbReference>
<dbReference type="InterPro" id="IPR036291">
    <property type="entry name" value="NAD(P)-bd_dom_sf"/>
</dbReference>
<dbReference type="InterPro" id="IPR001509">
    <property type="entry name" value="Epimerase_deHydtase"/>
</dbReference>
<feature type="transmembrane region" description="Helical" evidence="10">
    <location>
        <begin position="572"/>
        <end position="592"/>
    </location>
</feature>
<dbReference type="CDD" id="cd12919">
    <property type="entry name" value="VKOR_2"/>
    <property type="match status" value="1"/>
</dbReference>
<dbReference type="InterPro" id="IPR050177">
    <property type="entry name" value="Lipid_A_modif_metabolic_enz"/>
</dbReference>
<keyword evidence="3 10" id="KW-0812">Transmembrane</keyword>
<dbReference type="Pfam" id="PF03779">
    <property type="entry name" value="SPW"/>
    <property type="match status" value="2"/>
</dbReference>
<feature type="transmembrane region" description="Helical" evidence="10">
    <location>
        <begin position="599"/>
        <end position="620"/>
    </location>
</feature>
<dbReference type="AlphaFoldDB" id="A0A0W0WLP0"/>
<dbReference type="GO" id="GO:0048038">
    <property type="term" value="F:quinone binding"/>
    <property type="evidence" value="ECO:0007669"/>
    <property type="project" value="UniProtKB-KW"/>
</dbReference>
<feature type="transmembrane region" description="Helical" evidence="10">
    <location>
        <begin position="437"/>
        <end position="457"/>
    </location>
</feature>
<keyword evidence="8" id="KW-1015">Disulfide bond</keyword>
<evidence type="ECO:0000256" key="10">
    <source>
        <dbReference type="SAM" id="Phobius"/>
    </source>
</evidence>
<evidence type="ECO:0000256" key="8">
    <source>
        <dbReference type="ARBA" id="ARBA00023157"/>
    </source>
</evidence>
<feature type="transmembrane region" description="Helical" evidence="10">
    <location>
        <begin position="469"/>
        <end position="492"/>
    </location>
</feature>
<feature type="transmembrane region" description="Helical" evidence="10">
    <location>
        <begin position="626"/>
        <end position="659"/>
    </location>
</feature>
<dbReference type="PATRIC" id="fig|45070.6.peg.3020"/>
<dbReference type="STRING" id="45070.Lnau_2865"/>
<evidence type="ECO:0000256" key="3">
    <source>
        <dbReference type="ARBA" id="ARBA00022692"/>
    </source>
</evidence>
<dbReference type="EMBL" id="LNYO01000024">
    <property type="protein sequence ID" value="KTD33217.1"/>
    <property type="molecule type" value="Genomic_DNA"/>
</dbReference>
<feature type="transmembrane region" description="Helical" evidence="10">
    <location>
        <begin position="791"/>
        <end position="809"/>
    </location>
</feature>
<evidence type="ECO:0000256" key="9">
    <source>
        <dbReference type="ARBA" id="ARBA00023284"/>
    </source>
</evidence>
<comment type="similarity">
    <text evidence="2">Belongs to the VKOR family.</text>
</comment>
<sequence>MPNDGKKPLVIITGAGGNLGVAITEALQKEYHVIGFDKEGVDCDITFDITSDTSVLQSFKLFKKRYGNKIAAVIHLAAYFDFSGEESSLYEKVNEQGTKNLLKVLQEFSVERFIFSGTMLVHKAGKPGETINEDTPLAPKWIYPKSKERTEEIIKKHNGKIPYLILRLAGLYNDKTCIPTLAHQIARTYERKLKSNIYAGNPKAGQSFIHQDDLVRLFAKAVQYRQELAKEEIILAGEAETVSYEKLQKMITELLHDEKMELFNIPRPVAKAASWVEEKSEPIVPDDFDQGEKPFIRPFMIDLGSDHYELDITKAREKLHWRPSHHIEETLPKIINELKKDPENWYKNNGVTLPDWIEALDEKNPELIRERYEFEFRKAHQKNLWGHFLNFALAFWLITAPFILGYQSKPIIISDVLTGFLLAGNSLLCLSWRLAPLRWISAIFGVWLIFAPLIFWAPSAASYLNDTLIGALIIGFSVLIRPSIGIAPNAALTGPIIPPGWDFSPSSWAQRIPVIVLAFIGFYISHYMAAYQLGHIDFVWDPFFTGNPQNPKNGTEEIITSYISKKWPVSDAGFGAVVYLFEILTGIIGGTNRWRTMPWLVLLFGLMIIPLGAVSITFIIIQPILLNTYCTLCLIAAVAMVLQMAYSFDEIIATLMFLWRRWQKGRPLLRILFVGDTDEEYKKGKDNSLDDFEQRPGTILKVMWSKGVTLPWNLLLCLLVGLWLMFSRIILNASEGMANMNHLLGALIITVTIISFAEVARSIRYINCLFGLILLIAPFVSFLLFNYNAALIQLISSICCGILLFFLAIPRGKIEASYGKWDNYIF</sequence>
<comment type="caution">
    <text evidence="14">The sequence shown here is derived from an EMBL/GenBank/DDBJ whole genome shotgun (WGS) entry which is preliminary data.</text>
</comment>
<dbReference type="InterPro" id="IPR038354">
    <property type="entry name" value="VKOR_sf"/>
</dbReference>
<evidence type="ECO:0000256" key="5">
    <source>
        <dbReference type="ARBA" id="ARBA00022989"/>
    </source>
</evidence>
<dbReference type="Gene3D" id="3.40.50.720">
    <property type="entry name" value="NAD(P)-binding Rossmann-like Domain"/>
    <property type="match status" value="1"/>
</dbReference>
<dbReference type="Pfam" id="PF01370">
    <property type="entry name" value="Epimerase"/>
    <property type="match status" value="1"/>
</dbReference>
<accession>A0A0W0WLP0</accession>
<evidence type="ECO:0000259" key="12">
    <source>
        <dbReference type="Pfam" id="PF03779"/>
    </source>
</evidence>
<evidence type="ECO:0000256" key="7">
    <source>
        <dbReference type="ARBA" id="ARBA00023136"/>
    </source>
</evidence>
<dbReference type="GO" id="GO:0050577">
    <property type="term" value="F:GDP-L-fucose synthase activity"/>
    <property type="evidence" value="ECO:0007669"/>
    <property type="project" value="UniProtKB-EC"/>
</dbReference>
<dbReference type="InterPro" id="IPR012932">
    <property type="entry name" value="VKOR"/>
</dbReference>
<organism evidence="14 15">
    <name type="scientific">Legionella nautarum</name>
    <dbReference type="NCBI Taxonomy" id="45070"/>
    <lineage>
        <taxon>Bacteria</taxon>
        <taxon>Pseudomonadati</taxon>
        <taxon>Pseudomonadota</taxon>
        <taxon>Gammaproteobacteria</taxon>
        <taxon>Legionellales</taxon>
        <taxon>Legionellaceae</taxon>
        <taxon>Legionella</taxon>
    </lineage>
</organism>
<feature type="domain" description="NAD-dependent epimerase/dehydratase" evidence="11">
    <location>
        <begin position="10"/>
        <end position="235"/>
    </location>
</feature>
<evidence type="ECO:0000256" key="4">
    <source>
        <dbReference type="ARBA" id="ARBA00022719"/>
    </source>
</evidence>
<feature type="transmembrane region" description="Helical" evidence="10">
    <location>
        <begin position="512"/>
        <end position="533"/>
    </location>
</feature>
<keyword evidence="15" id="KW-1185">Reference proteome</keyword>
<feature type="transmembrane region" description="Helical" evidence="10">
    <location>
        <begin position="765"/>
        <end position="785"/>
    </location>
</feature>
<feature type="domain" description="SPW repeat-containing integral membrane" evidence="12">
    <location>
        <begin position="714"/>
        <end position="808"/>
    </location>
</feature>
<comment type="subcellular location">
    <subcellularLocation>
        <location evidence="1">Membrane</location>
        <topology evidence="1">Multi-pass membrane protein</topology>
    </subcellularLocation>
</comment>
<evidence type="ECO:0000256" key="2">
    <source>
        <dbReference type="ARBA" id="ARBA00006214"/>
    </source>
</evidence>
<dbReference type="Pfam" id="PF07884">
    <property type="entry name" value="VKOR"/>
    <property type="match status" value="1"/>
</dbReference>
<dbReference type="Gene3D" id="1.20.1440.130">
    <property type="entry name" value="VKOR domain"/>
    <property type="match status" value="1"/>
</dbReference>
<dbReference type="EC" id="1.1.1.271" evidence="14"/>
<keyword evidence="6 14" id="KW-0560">Oxidoreductase</keyword>
<keyword evidence="7 10" id="KW-0472">Membrane</keyword>
<evidence type="ECO:0000256" key="6">
    <source>
        <dbReference type="ARBA" id="ARBA00023002"/>
    </source>
</evidence>
<dbReference type="GO" id="GO:0016020">
    <property type="term" value="C:membrane"/>
    <property type="evidence" value="ECO:0007669"/>
    <property type="project" value="UniProtKB-SubCell"/>
</dbReference>
<feature type="transmembrane region" description="Helical" evidence="10">
    <location>
        <begin position="384"/>
        <end position="404"/>
    </location>
</feature>
<feature type="transmembrane region" description="Helical" evidence="10">
    <location>
        <begin position="710"/>
        <end position="731"/>
    </location>
</feature>
<name>A0A0W0WLP0_9GAMM</name>
<dbReference type="Proteomes" id="UP000054725">
    <property type="component" value="Unassembled WGS sequence"/>
</dbReference>
<evidence type="ECO:0000259" key="13">
    <source>
        <dbReference type="Pfam" id="PF07884"/>
    </source>
</evidence>
<feature type="domain" description="SPW repeat-containing integral membrane" evidence="12">
    <location>
        <begin position="385"/>
        <end position="477"/>
    </location>
</feature>